<organism evidence="4 5">
    <name type="scientific">Durusdinium trenchii</name>
    <dbReference type="NCBI Taxonomy" id="1381693"/>
    <lineage>
        <taxon>Eukaryota</taxon>
        <taxon>Sar</taxon>
        <taxon>Alveolata</taxon>
        <taxon>Dinophyceae</taxon>
        <taxon>Suessiales</taxon>
        <taxon>Symbiodiniaceae</taxon>
        <taxon>Durusdinium</taxon>
    </lineage>
</organism>
<feature type="region of interest" description="Disordered" evidence="1">
    <location>
        <begin position="509"/>
        <end position="554"/>
    </location>
</feature>
<accession>A0ABP0NHG4</accession>
<dbReference type="SUPFAM" id="SSF55186">
    <property type="entry name" value="ThrRS/AlaRS common domain"/>
    <property type="match status" value="1"/>
</dbReference>
<feature type="chain" id="PRO_5046651551" description="Phosphoribulokinase/uridine kinase domain-containing protein" evidence="2">
    <location>
        <begin position="19"/>
        <end position="1476"/>
    </location>
</feature>
<keyword evidence="2" id="KW-0732">Signal</keyword>
<feature type="non-terminal residue" evidence="4">
    <location>
        <position position="1476"/>
    </location>
</feature>
<dbReference type="InterPro" id="IPR027417">
    <property type="entry name" value="P-loop_NTPase"/>
</dbReference>
<reference evidence="4 5" key="1">
    <citation type="submission" date="2024-02" db="EMBL/GenBank/DDBJ databases">
        <authorList>
            <person name="Chen Y."/>
            <person name="Shah S."/>
            <person name="Dougan E. K."/>
            <person name="Thang M."/>
            <person name="Chan C."/>
        </authorList>
    </citation>
    <scope>NUCLEOTIDE SEQUENCE [LARGE SCALE GENOMIC DNA]</scope>
</reference>
<dbReference type="Proteomes" id="UP001642484">
    <property type="component" value="Unassembled WGS sequence"/>
</dbReference>
<dbReference type="Pfam" id="PF00485">
    <property type="entry name" value="PRK"/>
    <property type="match status" value="1"/>
</dbReference>
<dbReference type="InterPro" id="IPR018163">
    <property type="entry name" value="Thr/Ala-tRNA-synth_IIc_edit"/>
</dbReference>
<proteinExistence type="predicted"/>
<dbReference type="InterPro" id="IPR006083">
    <property type="entry name" value="PRK/URK"/>
</dbReference>
<evidence type="ECO:0000256" key="2">
    <source>
        <dbReference type="SAM" id="SignalP"/>
    </source>
</evidence>
<name>A0ABP0NHG4_9DINO</name>
<dbReference type="Gene3D" id="3.30.980.10">
    <property type="entry name" value="Threonyl-trna Synthetase, Chain A, domain 2"/>
    <property type="match status" value="1"/>
</dbReference>
<evidence type="ECO:0000259" key="3">
    <source>
        <dbReference type="Pfam" id="PF00485"/>
    </source>
</evidence>
<evidence type="ECO:0000313" key="5">
    <source>
        <dbReference type="Proteomes" id="UP001642484"/>
    </source>
</evidence>
<dbReference type="Gene3D" id="3.40.50.300">
    <property type="entry name" value="P-loop containing nucleotide triphosphate hydrolases"/>
    <property type="match status" value="1"/>
</dbReference>
<sequence length="1476" mass="164573">MHLEVLVLFLTLVALTPGELGVVLGVQKAQATACSKPRRIMADVRAADDLYRKTLRFLVSVAAELVYPNYQLRGGHTLGDGFLYQLEGGEDSEAEVEAIRKKLTELVDSGETICRVTKPWKKAMSYFTERRLDAACALLTSRVKTEVQCYECQNVLRLNLFPLHEKASALKAGTFALVRRPEMPGFVAAYTGEYKLQSALLISHTDHKAFCKGYKVRSIGDLNQLSQVGRGRKDFVLACEFRQETKIAEIVAKVKERMAAGRQVKVICIAGPTSSGKTTFATKLCMYLQNNGFAAKPLTVDHYYLPLDRQPKYQARKQRSDVDYDHIESMDVQLICEHLNALIVGESVMTPVYNMKTGYRDGDGHKFDALPANGILVIEGIHALNPMYTEAVDANKVFRIFISPLTALQLDDNNCVKTTDHRLLRRMCRDYLFRGNSAATTLRMWDNVRKGEVQVRIPLHALRRIYMSAGAGLLILIEVTRATARALRGLAESLEAAANRAEGISAGSFTGPLAAPTEPSEASTWDVVPPLPATPERRTTSWAQGSPGSNSSAYDDVARSIPDLPEACIELCNRLSGTPSSVPELYEPGTLAVGQEQFRKAVSESQDLHHILDFRTISTSSCEPEDLIFPQLTLFEGINYDTACSGDSASSCRSEAPDASRRPKISGETAVGAIKRFVGPLADLFFLDMGIFAMLTSFEDEDPLCGFCQIHLACYKFMRSPATSMALFPLPIPRLKIFESRGGGQRERRRRAMDQAFHVSVMALNYWHSDGKFIPLDSIATIPNDAQRRALDNLRRLFKAFASSPQPFNVPASGRRTTSLIFFLTDLSEFATWEGGGGDAYTKTFPGDPNGSQGKIGVPRDVERAEELRPYRALDPSRLKLFGQASWDIEPYLSDHLWMAFVEPASLVWTTSLNKEKYKSVLDLGLLGDVNGLLQLKQVSEECQVKDPAMRFFNAYKNQEIDRMIGDRRSWNYREGRLAGVSSGLPTPQCLFDLEIDPYKQRLSICAGDRKDFYHQIHVTQSRAFSNCLWPLLDLADLKGTKAFQTYALSSQKAKRYLRDRDGDLLSEALSRSSELRSDDYFFGEDLVTGLVIDDFDAVSIEDAGLQPYKRDDYPTTGTASRAVEKILQGGRAYDAAGLLGSPHKDVLHSDNARIMGAEVDSSSSTRALRLTTVAAPARKRLSLAYISLELSQLSFTPDALIACLVGGWVNALLYRRRKSSYSYNRMLSRHQAILRKIDWPYEEKEDEAGWVVGPVLDLSFSPHYDLSSLDVLRWIYHLIEAGQLDSFMVAPPRTTFSPAQHPPPGIAPAQEAIEPTEPKTLLMNLAAVLNVPGLLEQPRKSKMRKLLEWLYLVLNGLASETWTASCDLELPFGRPVLEVTQKAEGQAADVLMTTTPDVEMVNTLLEQYGRELYGAGRPYNHYSETVNAVQSKRPRLRRCCNQRGTWPTHGFVRSLQVIIWLFHGRLSCHSSHRHG</sequence>
<feature type="compositionally biased region" description="Polar residues" evidence="1">
    <location>
        <begin position="540"/>
        <end position="553"/>
    </location>
</feature>
<evidence type="ECO:0000313" key="4">
    <source>
        <dbReference type="EMBL" id="CAK9062239.1"/>
    </source>
</evidence>
<comment type="caution">
    <text evidence="4">The sequence shown here is derived from an EMBL/GenBank/DDBJ whole genome shotgun (WGS) entry which is preliminary data.</text>
</comment>
<dbReference type="SUPFAM" id="SSF52540">
    <property type="entry name" value="P-loop containing nucleoside triphosphate hydrolases"/>
    <property type="match status" value="1"/>
</dbReference>
<keyword evidence="5" id="KW-1185">Reference proteome</keyword>
<feature type="domain" description="Phosphoribulokinase/uridine kinase" evidence="3">
    <location>
        <begin position="266"/>
        <end position="445"/>
    </location>
</feature>
<dbReference type="EMBL" id="CAXAMN010021691">
    <property type="protein sequence ID" value="CAK9062239.1"/>
    <property type="molecule type" value="Genomic_DNA"/>
</dbReference>
<dbReference type="CDD" id="cd02028">
    <property type="entry name" value="UMPK_like"/>
    <property type="match status" value="1"/>
</dbReference>
<feature type="signal peptide" evidence="2">
    <location>
        <begin position="1"/>
        <end position="18"/>
    </location>
</feature>
<protein>
    <recommendedName>
        <fullName evidence="3">Phosphoribulokinase/uridine kinase domain-containing protein</fullName>
    </recommendedName>
</protein>
<gene>
    <name evidence="4" type="ORF">CCMP2556_LOCUS30603</name>
</gene>
<evidence type="ECO:0000256" key="1">
    <source>
        <dbReference type="SAM" id="MobiDB-lite"/>
    </source>
</evidence>
<dbReference type="PANTHER" id="PTHR10285">
    <property type="entry name" value="URIDINE KINASE"/>
    <property type="match status" value="1"/>
</dbReference>